<keyword evidence="2" id="KW-1185">Reference proteome</keyword>
<gene>
    <name evidence="1" type="ORF">SNE40_018308</name>
</gene>
<comment type="caution">
    <text evidence="1">The sequence shown here is derived from an EMBL/GenBank/DDBJ whole genome shotgun (WGS) entry which is preliminary data.</text>
</comment>
<protein>
    <submittedName>
        <fullName evidence="1">Uncharacterized protein</fullName>
    </submittedName>
</protein>
<organism evidence="1 2">
    <name type="scientific">Patella caerulea</name>
    <name type="common">Rayed Mediterranean limpet</name>
    <dbReference type="NCBI Taxonomy" id="87958"/>
    <lineage>
        <taxon>Eukaryota</taxon>
        <taxon>Metazoa</taxon>
        <taxon>Spiralia</taxon>
        <taxon>Lophotrochozoa</taxon>
        <taxon>Mollusca</taxon>
        <taxon>Gastropoda</taxon>
        <taxon>Patellogastropoda</taxon>
        <taxon>Patelloidea</taxon>
        <taxon>Patellidae</taxon>
        <taxon>Patella</taxon>
    </lineage>
</organism>
<reference evidence="1 2" key="1">
    <citation type="submission" date="2024-01" db="EMBL/GenBank/DDBJ databases">
        <title>The genome of the rayed Mediterranean limpet Patella caerulea (Linnaeus, 1758).</title>
        <authorList>
            <person name="Anh-Thu Weber A."/>
            <person name="Halstead-Nussloch G."/>
        </authorList>
    </citation>
    <scope>NUCLEOTIDE SEQUENCE [LARGE SCALE GENOMIC DNA]</scope>
    <source>
        <strain evidence="1">AATW-2023a</strain>
        <tissue evidence="1">Whole specimen</tissue>
    </source>
</reference>
<name>A0AAN8PKK5_PATCE</name>
<evidence type="ECO:0000313" key="2">
    <source>
        <dbReference type="Proteomes" id="UP001347796"/>
    </source>
</evidence>
<dbReference type="AlphaFoldDB" id="A0AAN8PKK5"/>
<accession>A0AAN8PKK5</accession>
<dbReference type="Proteomes" id="UP001347796">
    <property type="component" value="Unassembled WGS sequence"/>
</dbReference>
<dbReference type="EMBL" id="JAZGQO010000013">
    <property type="protein sequence ID" value="KAK6171885.1"/>
    <property type="molecule type" value="Genomic_DNA"/>
</dbReference>
<evidence type="ECO:0000313" key="1">
    <source>
        <dbReference type="EMBL" id="KAK6171885.1"/>
    </source>
</evidence>
<sequence>MVTCKLCYTWKLKERIQHIYGQSISFIPRPGLSDLVCSNQLTVGIALMKRAELHRQYAVNPDEEYDDSIDSLQENDDKQILHRAAGILLINVESVKGDRSNYLSVT</sequence>
<proteinExistence type="predicted"/>